<dbReference type="InterPro" id="IPR050563">
    <property type="entry name" value="4-hydroxybenzoyl-CoA_TE"/>
</dbReference>
<organism evidence="1 2">
    <name type="scientific">Pseudonocardia cypriaca</name>
    <dbReference type="NCBI Taxonomy" id="882449"/>
    <lineage>
        <taxon>Bacteria</taxon>
        <taxon>Bacillati</taxon>
        <taxon>Actinomycetota</taxon>
        <taxon>Actinomycetes</taxon>
        <taxon>Pseudonocardiales</taxon>
        <taxon>Pseudonocardiaceae</taxon>
        <taxon>Pseudonocardia</taxon>
    </lineage>
</organism>
<dbReference type="GO" id="GO:0047617">
    <property type="term" value="F:fatty acyl-CoA hydrolase activity"/>
    <property type="evidence" value="ECO:0007669"/>
    <property type="project" value="TreeGrafter"/>
</dbReference>
<keyword evidence="1" id="KW-0378">Hydrolase</keyword>
<proteinExistence type="predicted"/>
<evidence type="ECO:0000313" key="2">
    <source>
        <dbReference type="Proteomes" id="UP000319818"/>
    </source>
</evidence>
<dbReference type="RefSeq" id="WP_142104698.1">
    <property type="nucleotide sequence ID" value="NZ_VFPH01000002.1"/>
</dbReference>
<name>A0A543FVZ5_9PSEU</name>
<dbReference type="EMBL" id="VFPH01000002">
    <property type="protein sequence ID" value="TQM37959.1"/>
    <property type="molecule type" value="Genomic_DNA"/>
</dbReference>
<sequence length="138" mass="15555">MAPFVAHVAVRWTDQDVFQHVNHAVAVTLLEEARIQLVFDEAAAAGVSKFATGLLVTELPVDYKRQISYRSRRLRVAMTVDDMRAAAFRIRYAMHDGPEEGDAVAVTAQTRLATFDLASQRPRRLTPEEREFLGRWAA</sequence>
<dbReference type="Pfam" id="PF13279">
    <property type="entry name" value="4HBT_2"/>
    <property type="match status" value="1"/>
</dbReference>
<comment type="caution">
    <text evidence="1">The sequence shown here is derived from an EMBL/GenBank/DDBJ whole genome shotgun (WGS) entry which is preliminary data.</text>
</comment>
<dbReference type="PANTHER" id="PTHR31793">
    <property type="entry name" value="4-HYDROXYBENZOYL-COA THIOESTERASE FAMILY MEMBER"/>
    <property type="match status" value="1"/>
</dbReference>
<dbReference type="Proteomes" id="UP000319818">
    <property type="component" value="Unassembled WGS sequence"/>
</dbReference>
<dbReference type="CDD" id="cd00586">
    <property type="entry name" value="4HBT"/>
    <property type="match status" value="1"/>
</dbReference>
<dbReference type="Gene3D" id="3.10.129.10">
    <property type="entry name" value="Hotdog Thioesterase"/>
    <property type="match status" value="1"/>
</dbReference>
<evidence type="ECO:0000313" key="1">
    <source>
        <dbReference type="EMBL" id="TQM37959.1"/>
    </source>
</evidence>
<dbReference type="OrthoDB" id="9799036at2"/>
<dbReference type="SUPFAM" id="SSF54637">
    <property type="entry name" value="Thioesterase/thiol ester dehydrase-isomerase"/>
    <property type="match status" value="1"/>
</dbReference>
<dbReference type="InterPro" id="IPR029069">
    <property type="entry name" value="HotDog_dom_sf"/>
</dbReference>
<dbReference type="PANTHER" id="PTHR31793:SF24">
    <property type="entry name" value="LONG-CHAIN ACYL-COA THIOESTERASE FADM"/>
    <property type="match status" value="1"/>
</dbReference>
<reference evidence="1 2" key="1">
    <citation type="submission" date="2019-06" db="EMBL/GenBank/DDBJ databases">
        <title>Sequencing the genomes of 1000 actinobacteria strains.</title>
        <authorList>
            <person name="Klenk H.-P."/>
        </authorList>
    </citation>
    <scope>NUCLEOTIDE SEQUENCE [LARGE SCALE GENOMIC DNA]</scope>
    <source>
        <strain evidence="1 2">DSM 45511</strain>
    </source>
</reference>
<gene>
    <name evidence="1" type="ORF">FB388_5178</name>
</gene>
<keyword evidence="2" id="KW-1185">Reference proteome</keyword>
<protein>
    <submittedName>
        <fullName evidence="1">Acyl-CoA thioester hydrolase</fullName>
    </submittedName>
</protein>
<accession>A0A543FVZ5</accession>
<dbReference type="AlphaFoldDB" id="A0A543FVZ5"/>